<keyword evidence="1" id="KW-0677">Repeat</keyword>
<dbReference type="AlphaFoldDB" id="A0A4Z1H6Z3"/>
<reference evidence="3 4" key="1">
    <citation type="submission" date="2017-12" db="EMBL/GenBank/DDBJ databases">
        <title>Comparative genomics of Botrytis spp.</title>
        <authorList>
            <person name="Valero-Jimenez C.A."/>
            <person name="Tapia P."/>
            <person name="Veloso J."/>
            <person name="Silva-Moreno E."/>
            <person name="Staats M."/>
            <person name="Valdes J.H."/>
            <person name="Van Kan J.A.L."/>
        </authorList>
    </citation>
    <scope>NUCLEOTIDE SEQUENCE [LARGE SCALE GENOMIC DNA]</scope>
    <source>
        <strain evidence="3 4">MUCL2120</strain>
    </source>
</reference>
<organism evidence="3 4">
    <name type="scientific">Botryotinia narcissicola</name>
    <dbReference type="NCBI Taxonomy" id="278944"/>
    <lineage>
        <taxon>Eukaryota</taxon>
        <taxon>Fungi</taxon>
        <taxon>Dikarya</taxon>
        <taxon>Ascomycota</taxon>
        <taxon>Pezizomycotina</taxon>
        <taxon>Leotiomycetes</taxon>
        <taxon>Helotiales</taxon>
        <taxon>Sclerotiniaceae</taxon>
        <taxon>Botryotinia</taxon>
    </lineage>
</organism>
<dbReference type="OrthoDB" id="3438034at2759"/>
<dbReference type="Gene3D" id="3.40.50.300">
    <property type="entry name" value="P-loop containing nucleotide triphosphate hydrolases"/>
    <property type="match status" value="1"/>
</dbReference>
<dbReference type="Gene3D" id="1.25.40.20">
    <property type="entry name" value="Ankyrin repeat-containing domain"/>
    <property type="match status" value="1"/>
</dbReference>
<dbReference type="InterPro" id="IPR056693">
    <property type="entry name" value="DUF7791"/>
</dbReference>
<evidence type="ECO:0000259" key="2">
    <source>
        <dbReference type="PROSITE" id="PS50837"/>
    </source>
</evidence>
<gene>
    <name evidence="3" type="ORF">BOTNAR_0726g00010</name>
</gene>
<sequence length="734" mass="85526">MEWLQNDNSIYWINGKAGSGKSTLMRFISDDSRLMEALRTSPWANGRPVIKVSFYFWYNGTSMQKSRKGLMQSLLLQLLELQPHLISVIFHEVLALSDNDFDFEKFSTEAELMRALKETLDQPERTSNLIFLIDGLDEYYASEQEMVVLTDLFQSLAALPRVKFVLSSRPLPAYVQAFQAEAGLELRMLTKLDIEKYVFHKLKDSISRAYGEREAERIQKLIEYIVKHASGVFLWVDLVVEDVLKGIRHFNTLYELQEEVKRLPLGLIPFYGHMWNGIKPEYRIETSKLFQIVRKAMMDENEKQHYPTMERPYRAVTLFFATTKDPNQQVFARPIQPLTTIQKSELAKLMEGRLRSRCMGLLDFHCAEAEYRDDLDEVKLAYATVQLTNRSASEFLDIRADILAYTDGTGFDARISLMRSFVRQIEAWEPENPKDLDYCRSMDRRSIWLLVSNTMRLASQAGMSLSELEVSLLDHMNRVVQVHCQTYINDHWDLISKHSGLNKKYRAKHWSDLVPEDYNRPVPWHDSLLSLAVRYGAIGYVQQSLVKAELLRVHEPTGGFLDRFMYSLAPFRAKNNQLFKPGRPILNYEVRPEPSYGEWIDSINPDLVELLLDYGANPNEAFNGWTPWKNALYTVKKENLKDRFQDWARILELLIVRGADPNAYCEERRRHGGGVRYSALRVLHTHFFTGYDHLKEVQNLRQKLANLLCQRGARDFKLNLTRVGWRKEQLSKEE</sequence>
<name>A0A4Z1H6Z3_9HELO</name>
<dbReference type="Pfam" id="PF25053">
    <property type="entry name" value="DUF7791"/>
    <property type="match status" value="1"/>
</dbReference>
<dbReference type="InterPro" id="IPR036770">
    <property type="entry name" value="Ankyrin_rpt-contain_sf"/>
</dbReference>
<dbReference type="PROSITE" id="PS50837">
    <property type="entry name" value="NACHT"/>
    <property type="match status" value="1"/>
</dbReference>
<dbReference type="InterPro" id="IPR056884">
    <property type="entry name" value="NPHP3-like_N"/>
</dbReference>
<dbReference type="Proteomes" id="UP000297452">
    <property type="component" value="Unassembled WGS sequence"/>
</dbReference>
<protein>
    <recommendedName>
        <fullName evidence="2">NACHT domain-containing protein</fullName>
    </recommendedName>
</protein>
<dbReference type="InterPro" id="IPR027417">
    <property type="entry name" value="P-loop_NTPase"/>
</dbReference>
<dbReference type="SUPFAM" id="SSF52540">
    <property type="entry name" value="P-loop containing nucleoside triphosphate hydrolases"/>
    <property type="match status" value="1"/>
</dbReference>
<accession>A0A4Z1H6Z3</accession>
<keyword evidence="4" id="KW-1185">Reference proteome</keyword>
<evidence type="ECO:0000313" key="3">
    <source>
        <dbReference type="EMBL" id="TGO44888.1"/>
    </source>
</evidence>
<dbReference type="Pfam" id="PF24883">
    <property type="entry name" value="NPHP3_N"/>
    <property type="match status" value="1"/>
</dbReference>
<comment type="caution">
    <text evidence="3">The sequence shown here is derived from an EMBL/GenBank/DDBJ whole genome shotgun (WGS) entry which is preliminary data.</text>
</comment>
<evidence type="ECO:0000313" key="4">
    <source>
        <dbReference type="Proteomes" id="UP000297452"/>
    </source>
</evidence>
<proteinExistence type="predicted"/>
<dbReference type="PANTHER" id="PTHR10039">
    <property type="entry name" value="AMELOGENIN"/>
    <property type="match status" value="1"/>
</dbReference>
<dbReference type="InterPro" id="IPR007111">
    <property type="entry name" value="NACHT_NTPase"/>
</dbReference>
<evidence type="ECO:0000256" key="1">
    <source>
        <dbReference type="ARBA" id="ARBA00022737"/>
    </source>
</evidence>
<dbReference type="EMBL" id="PQXJ01000723">
    <property type="protein sequence ID" value="TGO44888.1"/>
    <property type="molecule type" value="Genomic_DNA"/>
</dbReference>
<dbReference type="PANTHER" id="PTHR10039:SF5">
    <property type="entry name" value="NACHT DOMAIN-CONTAINING PROTEIN"/>
    <property type="match status" value="1"/>
</dbReference>
<feature type="domain" description="NACHT" evidence="2">
    <location>
        <begin position="9"/>
        <end position="170"/>
    </location>
</feature>